<organism evidence="2 3">
    <name type="scientific">Pleuronectes platessa</name>
    <name type="common">European plaice</name>
    <dbReference type="NCBI Taxonomy" id="8262"/>
    <lineage>
        <taxon>Eukaryota</taxon>
        <taxon>Metazoa</taxon>
        <taxon>Chordata</taxon>
        <taxon>Craniata</taxon>
        <taxon>Vertebrata</taxon>
        <taxon>Euteleostomi</taxon>
        <taxon>Actinopterygii</taxon>
        <taxon>Neopterygii</taxon>
        <taxon>Teleostei</taxon>
        <taxon>Neoteleostei</taxon>
        <taxon>Acanthomorphata</taxon>
        <taxon>Carangaria</taxon>
        <taxon>Pleuronectiformes</taxon>
        <taxon>Pleuronectoidei</taxon>
        <taxon>Pleuronectidae</taxon>
        <taxon>Pleuronectes</taxon>
    </lineage>
</organism>
<comment type="caution">
    <text evidence="2">The sequence shown here is derived from an EMBL/GenBank/DDBJ whole genome shotgun (WGS) entry which is preliminary data.</text>
</comment>
<feature type="region of interest" description="Disordered" evidence="1">
    <location>
        <begin position="24"/>
        <end position="55"/>
    </location>
</feature>
<protein>
    <submittedName>
        <fullName evidence="2">Uncharacterized protein</fullName>
    </submittedName>
</protein>
<sequence length="124" mass="13625">MSDFLLLQQDPAVQAQEVQLLPPPPFVPPPGLCEEPQCQGSEFKGSLTPRGSFETPPLISALEQSEEDLFCGADRLSAKTLATICIPLEPREGRGAERMKKSSKKIKSTVLKVILHYLITEHTP</sequence>
<evidence type="ECO:0000256" key="1">
    <source>
        <dbReference type="SAM" id="MobiDB-lite"/>
    </source>
</evidence>
<gene>
    <name evidence="2" type="ORF">PLEPLA_LOCUS31835</name>
</gene>
<keyword evidence="3" id="KW-1185">Reference proteome</keyword>
<dbReference type="AlphaFoldDB" id="A0A9N7YZD5"/>
<evidence type="ECO:0000313" key="3">
    <source>
        <dbReference type="Proteomes" id="UP001153269"/>
    </source>
</evidence>
<proteinExistence type="predicted"/>
<accession>A0A9N7YZD5</accession>
<evidence type="ECO:0000313" key="2">
    <source>
        <dbReference type="EMBL" id="CAB1444119.1"/>
    </source>
</evidence>
<reference evidence="2" key="1">
    <citation type="submission" date="2020-03" db="EMBL/GenBank/DDBJ databases">
        <authorList>
            <person name="Weist P."/>
        </authorList>
    </citation>
    <scope>NUCLEOTIDE SEQUENCE</scope>
</reference>
<name>A0A9N7YZD5_PLEPL</name>
<dbReference type="EMBL" id="CADEAL010003290">
    <property type="protein sequence ID" value="CAB1444119.1"/>
    <property type="molecule type" value="Genomic_DNA"/>
</dbReference>
<dbReference type="Proteomes" id="UP001153269">
    <property type="component" value="Unassembled WGS sequence"/>
</dbReference>